<proteinExistence type="predicted"/>
<evidence type="ECO:0000313" key="1">
    <source>
        <dbReference type="EMBL" id="AOB42312.1"/>
    </source>
</evidence>
<dbReference type="EMBL" id="KX258624">
    <property type="protein sequence ID" value="AOB42312.1"/>
    <property type="molecule type" value="Genomic_DNA"/>
</dbReference>
<reference evidence="1" key="1">
    <citation type="submission" date="2016-05" db="EMBL/GenBank/DDBJ databases">
        <title>Complete sequence and organization of pFR260, the Bacillus thuringiensis INTA Fr7-4 plasmid harbouring the insecticidal genes.</title>
        <authorList>
            <person name="Navas L.E."/>
            <person name="Amadio A.F."/>
            <person name="Ortiz E.M."/>
            <person name="Sauka D.H."/>
            <person name="Benintende G.B."/>
            <person name="Zandomeni R.O."/>
            <person name="Berretta M.F."/>
        </authorList>
    </citation>
    <scope>NUCLEOTIDE SEQUENCE</scope>
    <source>
        <strain evidence="1">INTA Fr7-4</strain>
        <plasmid evidence="1">pFR260</plasmid>
    </source>
</reference>
<protein>
    <submittedName>
        <fullName evidence="1">Uncharacterized protein</fullName>
    </submittedName>
</protein>
<dbReference type="AlphaFoldDB" id="A0A1B2RCC0"/>
<dbReference type="RefSeq" id="WP_076776169.1">
    <property type="nucleotide sequence ID" value="NZ_KX258624.1"/>
</dbReference>
<geneLocation type="plasmid" evidence="1">
    <name>pFR260</name>
</geneLocation>
<organism evidence="1">
    <name type="scientific">Bacillus thuringiensis</name>
    <dbReference type="NCBI Taxonomy" id="1428"/>
    <lineage>
        <taxon>Bacteria</taxon>
        <taxon>Bacillati</taxon>
        <taxon>Bacillota</taxon>
        <taxon>Bacilli</taxon>
        <taxon>Bacillales</taxon>
        <taxon>Bacillaceae</taxon>
        <taxon>Bacillus</taxon>
        <taxon>Bacillus cereus group</taxon>
    </lineage>
</organism>
<keyword evidence="1" id="KW-0614">Plasmid</keyword>
<name>A0A1B2RCC0_BACTU</name>
<accession>A0A1B2RCC0</accession>
<sequence length="77" mass="9272">MRQQRSCECKNCRKKEEKNHLSQHIKRGDCIWVSSFGERLQKSGIFLLIKDSFLLWFDEKHQLNQTSLQGIHIEKRQ</sequence>
<gene>
    <name evidence="1" type="ORF">pFR260_215c</name>
</gene>